<feature type="region of interest" description="Disordered" evidence="3">
    <location>
        <begin position="455"/>
        <end position="596"/>
    </location>
</feature>
<keyword evidence="2" id="KW-0106">Calcium</keyword>
<dbReference type="InterPro" id="IPR000008">
    <property type="entry name" value="C2_dom"/>
</dbReference>
<feature type="compositionally biased region" description="Low complexity" evidence="3">
    <location>
        <begin position="401"/>
        <end position="413"/>
    </location>
</feature>
<feature type="region of interest" description="Disordered" evidence="3">
    <location>
        <begin position="611"/>
        <end position="740"/>
    </location>
</feature>
<dbReference type="SMART" id="SM00239">
    <property type="entry name" value="C2"/>
    <property type="match status" value="2"/>
</dbReference>
<name>A0A7S1N6C4_9EUGL</name>
<feature type="compositionally biased region" description="Low complexity" evidence="3">
    <location>
        <begin position="761"/>
        <end position="775"/>
    </location>
</feature>
<feature type="domain" description="C2" evidence="4">
    <location>
        <begin position="114"/>
        <end position="230"/>
    </location>
</feature>
<feature type="region of interest" description="Disordered" evidence="3">
    <location>
        <begin position="397"/>
        <end position="416"/>
    </location>
</feature>
<proteinExistence type="predicted"/>
<dbReference type="Pfam" id="PF00168">
    <property type="entry name" value="C2"/>
    <property type="match status" value="2"/>
</dbReference>
<protein>
    <recommendedName>
        <fullName evidence="4">C2 domain-containing protein</fullName>
    </recommendedName>
</protein>
<sequence length="793" mass="85625">MDAKSATGTVTVLIQEGDEFHEMATHVAIDIGCETKEFPCKPVSQLCNAHATFSAVDLTAQLRFRLLSKTASGSTVLGSYGMDISTLRGENDSILGFCNAEGVIVGAIGIVYSISPVIEPSCELEGALQQEHIWLTIVHAVNEGLQEYYSDHHDLVVNLTYGDQQYCTTVRGGTSEPFWNETFKLANMREEDSISLSICGQDFAGRLSVIGTWTGPAVELCKKPETTLPLHDPATSKFVVNVLLLVANQDPRSEPLHIERDPENVPRAPEGQLLVRLKRARCLELAGLLATNNPYVIFTLGDGKQRSSTQSNTLNPVWDEEFTFKYQSTLQELEIAVFHAHLLRDSHVGTVRVAVQDLLYNSYKNPEGLWLELKSVTVDSPGEVQIIATPYDPVADDAAAEEPAPAATTASTDVGGNGALVGLEDPEESEEFHARLCCWQTPKVTIDALKGVKFAKKKTKKTDTEETAAPACADGVPVNTDSEDDVGDAGLPPVDTVSQGISSEGDGPVTASMSDRHVRGNRSPGPSIQDSDSPSEDEAVPTGGDNEQAPDRSAPSQSHVDVTPREKAAAAAMRRLALLQKNTANEPPPVASMNRAADSAALTASFDGGDAISASLASSDSDNEEAEEDNIQRTTDAGTADAQEPTVPDHASTKGAQYLDDGVPMKQRLQFWAEREAQIQNQWRPDQRSHKTTDAQEPKVHLDDDVTPEEPDVQDTLEPTNAPEPADLTQVSDEQYLDDGVPMKVRVQYWKQREAGGPSPATSHGSAHVAGGSSARIKDLTRIFDQQQDHPPE</sequence>
<reference evidence="5" key="1">
    <citation type="submission" date="2021-01" db="EMBL/GenBank/DDBJ databases">
        <authorList>
            <person name="Corre E."/>
            <person name="Pelletier E."/>
            <person name="Niang G."/>
            <person name="Scheremetjew M."/>
            <person name="Finn R."/>
            <person name="Kale V."/>
            <person name="Holt S."/>
            <person name="Cochrane G."/>
            <person name="Meng A."/>
            <person name="Brown T."/>
            <person name="Cohen L."/>
        </authorList>
    </citation>
    <scope>NUCLEOTIDE SEQUENCE</scope>
    <source>
        <strain evidence="5">NIES-381</strain>
    </source>
</reference>
<feature type="compositionally biased region" description="Acidic residues" evidence="3">
    <location>
        <begin position="705"/>
        <end position="715"/>
    </location>
</feature>
<dbReference type="InterPro" id="IPR035892">
    <property type="entry name" value="C2_domain_sf"/>
</dbReference>
<dbReference type="AlphaFoldDB" id="A0A7S1N6C4"/>
<evidence type="ECO:0000256" key="3">
    <source>
        <dbReference type="SAM" id="MobiDB-lite"/>
    </source>
</evidence>
<feature type="domain" description="C2" evidence="4">
    <location>
        <begin position="250"/>
        <end position="371"/>
    </location>
</feature>
<evidence type="ECO:0000256" key="1">
    <source>
        <dbReference type="ARBA" id="ARBA00022723"/>
    </source>
</evidence>
<dbReference type="PANTHER" id="PTHR46502">
    <property type="entry name" value="C2 DOMAIN-CONTAINING"/>
    <property type="match status" value="1"/>
</dbReference>
<dbReference type="Gene3D" id="2.60.40.150">
    <property type="entry name" value="C2 domain"/>
    <property type="match status" value="2"/>
</dbReference>
<feature type="compositionally biased region" description="Low complexity" evidence="3">
    <location>
        <begin position="611"/>
        <end position="620"/>
    </location>
</feature>
<dbReference type="PROSITE" id="PS50004">
    <property type="entry name" value="C2"/>
    <property type="match status" value="2"/>
</dbReference>
<evidence type="ECO:0000259" key="4">
    <source>
        <dbReference type="PROSITE" id="PS50004"/>
    </source>
</evidence>
<evidence type="ECO:0000313" key="5">
    <source>
        <dbReference type="EMBL" id="CAD8998932.1"/>
    </source>
</evidence>
<dbReference type="SUPFAM" id="SSF49562">
    <property type="entry name" value="C2 domain (Calcium/lipid-binding domain, CaLB)"/>
    <property type="match status" value="2"/>
</dbReference>
<accession>A0A7S1N6C4</accession>
<feature type="region of interest" description="Disordered" evidence="3">
    <location>
        <begin position="752"/>
        <end position="793"/>
    </location>
</feature>
<dbReference type="EMBL" id="HBGA01026951">
    <property type="protein sequence ID" value="CAD8998932.1"/>
    <property type="molecule type" value="Transcribed_RNA"/>
</dbReference>
<feature type="compositionally biased region" description="Basic and acidic residues" evidence="3">
    <location>
        <begin position="776"/>
        <end position="793"/>
    </location>
</feature>
<dbReference type="CDD" id="cd00030">
    <property type="entry name" value="C2"/>
    <property type="match status" value="1"/>
</dbReference>
<dbReference type="GO" id="GO:0046872">
    <property type="term" value="F:metal ion binding"/>
    <property type="evidence" value="ECO:0007669"/>
    <property type="project" value="UniProtKB-KW"/>
</dbReference>
<dbReference type="PANTHER" id="PTHR46502:SF2">
    <property type="entry name" value="16 KDA PHLOEM PROTEIN 2"/>
    <property type="match status" value="1"/>
</dbReference>
<feature type="compositionally biased region" description="Basic and acidic residues" evidence="3">
    <location>
        <begin position="685"/>
        <end position="704"/>
    </location>
</feature>
<gene>
    <name evidence="5" type="ORF">EGYM00392_LOCUS10002</name>
</gene>
<organism evidence="5">
    <name type="scientific">Eutreptiella gymnastica</name>
    <dbReference type="NCBI Taxonomy" id="73025"/>
    <lineage>
        <taxon>Eukaryota</taxon>
        <taxon>Discoba</taxon>
        <taxon>Euglenozoa</taxon>
        <taxon>Euglenida</taxon>
        <taxon>Spirocuta</taxon>
        <taxon>Euglenophyceae</taxon>
        <taxon>Eutreptiales</taxon>
        <taxon>Eutreptiaceae</taxon>
        <taxon>Eutreptiella</taxon>
    </lineage>
</organism>
<evidence type="ECO:0000256" key="2">
    <source>
        <dbReference type="ARBA" id="ARBA00022837"/>
    </source>
</evidence>
<keyword evidence="1" id="KW-0479">Metal-binding</keyword>
<feature type="compositionally biased region" description="Low complexity" evidence="3">
    <location>
        <begin position="569"/>
        <end position="579"/>
    </location>
</feature>